<sequence>MNQGTFNILSDVLKKENKIIIPDLQRDYCWGTVLTNHNKKSLAYNFTNELIKEAENKLKYKEFSYGIIYTYEYPKSFLYLCDGQQRLTTLYLILGVLNCYQQNEKLSDLLQFKNGQPRLKYEVRNTTDYFINNLVNLTFKNKNTADLEDVSKTSWFRDNYKDDPSIKNAVIALKDISNLINQSNFETVTDFILNKIGFVYINLEAKEEGTKQTYSKIREYGEKMYEIVNTCGDPMEPNEYQKSILLSKIPVEKKKEWTSKWEIWQDFFWVNKGFQLSADEGFNEFLSWIKKIEATGEYSIEVVEEYFKAFFLLITIQEKLLSHRSCWIKNLKDEFERIQKPNLMVLYPSLIYLKNSTNVKFNSNKYYVDEENVNYDEVFRYIRFFSNISRNTETIDTAIKLAKDNGNCDVVNFIKIQSDEYKSILTTEEIHKLIIYVNCQDNSEREHIENKIWSAEDENYLNGKISPLFKWMNIIYPNSSNGFKLSDFEKTYQLFTELVNKKNIDKLSIAMLVYSENFSEFREGSSWGCERFYLGVEHDFTFWRKWIPSKQLETIIEIYSNNIKLDEIISLELNKQTDITRQIIIRFLFTKASGFWQWNNTKRYFIHGKEICFPNGVQAKENTVRNIIF</sequence>
<reference evidence="2 3" key="1">
    <citation type="submission" date="2021-03" db="EMBL/GenBank/DDBJ databases">
        <title>Flavobacterium Flabelliformis Sp. Nov. And Flavobacterium Geliluteum Sp. Nov., Two Novel Multidrug Resistant Psychrophilic Species Isolated From Antarctica.</title>
        <authorList>
            <person name="Kralova S."/>
            <person name="Busse H.J."/>
            <person name="Bezdicek M."/>
            <person name="Nykrynova M."/>
            <person name="Kroupova E."/>
            <person name="Krsek D."/>
            <person name="Sedlacek I."/>
        </authorList>
    </citation>
    <scope>NUCLEOTIDE SEQUENCE [LARGE SCALE GENOMIC DNA]</scope>
    <source>
        <strain evidence="2 3">P7388</strain>
    </source>
</reference>
<organism evidence="2 3">
    <name type="scientific">Flavobacterium geliluteum</name>
    <dbReference type="NCBI Taxonomy" id="2816120"/>
    <lineage>
        <taxon>Bacteria</taxon>
        <taxon>Pseudomonadati</taxon>
        <taxon>Bacteroidota</taxon>
        <taxon>Flavobacteriia</taxon>
        <taxon>Flavobacteriales</taxon>
        <taxon>Flavobacteriaceae</taxon>
        <taxon>Flavobacterium</taxon>
    </lineage>
</organism>
<keyword evidence="3" id="KW-1185">Reference proteome</keyword>
<protein>
    <submittedName>
        <fullName evidence="2">DUF262 domain-containing protein</fullName>
    </submittedName>
</protein>
<gene>
    <name evidence="2" type="ORF">J3495_18415</name>
</gene>
<dbReference type="Proteomes" id="UP000675047">
    <property type="component" value="Unassembled WGS sequence"/>
</dbReference>
<dbReference type="PANTHER" id="PTHR35149">
    <property type="entry name" value="SLL5132 PROTEIN"/>
    <property type="match status" value="1"/>
</dbReference>
<dbReference type="RefSeq" id="WP_210668354.1">
    <property type="nucleotide sequence ID" value="NZ_JAGFBV010000046.1"/>
</dbReference>
<dbReference type="AlphaFoldDB" id="A0A941AY86"/>
<dbReference type="InterPro" id="IPR004919">
    <property type="entry name" value="GmrSD_N"/>
</dbReference>
<evidence type="ECO:0000259" key="1">
    <source>
        <dbReference type="Pfam" id="PF03235"/>
    </source>
</evidence>
<evidence type="ECO:0000313" key="2">
    <source>
        <dbReference type="EMBL" id="MBP4140050.1"/>
    </source>
</evidence>
<comment type="caution">
    <text evidence="2">The sequence shown here is derived from an EMBL/GenBank/DDBJ whole genome shotgun (WGS) entry which is preliminary data.</text>
</comment>
<feature type="domain" description="GmrSD restriction endonucleases N-terminal" evidence="1">
    <location>
        <begin position="9"/>
        <end position="245"/>
    </location>
</feature>
<dbReference type="PANTHER" id="PTHR35149:SF2">
    <property type="entry name" value="DUF262 DOMAIN-CONTAINING PROTEIN"/>
    <property type="match status" value="1"/>
</dbReference>
<proteinExistence type="predicted"/>
<name>A0A941AY86_9FLAO</name>
<accession>A0A941AY86</accession>
<evidence type="ECO:0000313" key="3">
    <source>
        <dbReference type="Proteomes" id="UP000675047"/>
    </source>
</evidence>
<dbReference type="EMBL" id="JAGFBV010000046">
    <property type="protein sequence ID" value="MBP4140050.1"/>
    <property type="molecule type" value="Genomic_DNA"/>
</dbReference>
<dbReference type="Pfam" id="PF03235">
    <property type="entry name" value="GmrSD_N"/>
    <property type="match status" value="1"/>
</dbReference>